<dbReference type="Pfam" id="PF13202">
    <property type="entry name" value="EF-hand_5"/>
    <property type="match status" value="2"/>
</dbReference>
<evidence type="ECO:0000313" key="4">
    <source>
        <dbReference type="Proteomes" id="UP001561046"/>
    </source>
</evidence>
<keyword evidence="4" id="KW-1185">Reference proteome</keyword>
<feature type="compositionally biased region" description="Low complexity" evidence="1">
    <location>
        <begin position="64"/>
        <end position="73"/>
    </location>
</feature>
<sequence>MKKTMLNCNISSFEVLSVVLFSALTFGSTGAVLAQSMAHQNRERMQLATAATVANVQPASNAANSARAAFQRADTNRDGQLSAEEARHLPAVSQRFEEMDTDRNGQLSLAEFDKGIQKY</sequence>
<organism evidence="3 4">
    <name type="scientific">Comamonas guangdongensis</name>
    <dbReference type="NCBI Taxonomy" id="510515"/>
    <lineage>
        <taxon>Bacteria</taxon>
        <taxon>Pseudomonadati</taxon>
        <taxon>Pseudomonadota</taxon>
        <taxon>Betaproteobacteria</taxon>
        <taxon>Burkholderiales</taxon>
        <taxon>Comamonadaceae</taxon>
        <taxon>Comamonas</taxon>
    </lineage>
</organism>
<evidence type="ECO:0000259" key="2">
    <source>
        <dbReference type="PROSITE" id="PS50222"/>
    </source>
</evidence>
<dbReference type="CDD" id="cd00051">
    <property type="entry name" value="EFh"/>
    <property type="match status" value="1"/>
</dbReference>
<dbReference type="Proteomes" id="UP001561046">
    <property type="component" value="Unassembled WGS sequence"/>
</dbReference>
<dbReference type="PROSITE" id="PS50222">
    <property type="entry name" value="EF_HAND_2"/>
    <property type="match status" value="1"/>
</dbReference>
<gene>
    <name evidence="3" type="ORF">AB6724_08720</name>
</gene>
<name>A0ABV3ZTL1_9BURK</name>
<reference evidence="3 4" key="1">
    <citation type="journal article" date="2013" name="Int. J. Syst. Evol. Microbiol.">
        <title>Comamonas guangdongensis sp. nov., isolated from subterranean forest sediment, and emended description of the genus Comamonas.</title>
        <authorList>
            <person name="Zhang J."/>
            <person name="Wang Y."/>
            <person name="Zhou S."/>
            <person name="Wu C."/>
            <person name="He J."/>
            <person name="Li F."/>
        </authorList>
    </citation>
    <scope>NUCLEOTIDE SEQUENCE [LARGE SCALE GENOMIC DNA]</scope>
    <source>
        <strain evidence="3 4">CCTCC AB2011133</strain>
    </source>
</reference>
<feature type="region of interest" description="Disordered" evidence="1">
    <location>
        <begin position="64"/>
        <end position="104"/>
    </location>
</feature>
<evidence type="ECO:0000256" key="1">
    <source>
        <dbReference type="SAM" id="MobiDB-lite"/>
    </source>
</evidence>
<dbReference type="InterPro" id="IPR018247">
    <property type="entry name" value="EF_Hand_1_Ca_BS"/>
</dbReference>
<comment type="caution">
    <text evidence="3">The sequence shown here is derived from an EMBL/GenBank/DDBJ whole genome shotgun (WGS) entry which is preliminary data.</text>
</comment>
<feature type="domain" description="EF-hand" evidence="2">
    <location>
        <begin position="87"/>
        <end position="119"/>
    </location>
</feature>
<dbReference type="RefSeq" id="WP_369338114.1">
    <property type="nucleotide sequence ID" value="NZ_JBFYGN010000007.1"/>
</dbReference>
<evidence type="ECO:0000313" key="3">
    <source>
        <dbReference type="EMBL" id="MEX8192922.1"/>
    </source>
</evidence>
<dbReference type="Gene3D" id="1.10.238.10">
    <property type="entry name" value="EF-hand"/>
    <property type="match status" value="1"/>
</dbReference>
<dbReference type="SUPFAM" id="SSF47473">
    <property type="entry name" value="EF-hand"/>
    <property type="match status" value="1"/>
</dbReference>
<dbReference type="InterPro" id="IPR002048">
    <property type="entry name" value="EF_hand_dom"/>
</dbReference>
<dbReference type="EMBL" id="JBFYGN010000007">
    <property type="protein sequence ID" value="MEX8192922.1"/>
    <property type="molecule type" value="Genomic_DNA"/>
</dbReference>
<protein>
    <submittedName>
        <fullName evidence="3">EF-hand domain-containing protein</fullName>
    </submittedName>
</protein>
<dbReference type="InterPro" id="IPR011992">
    <property type="entry name" value="EF-hand-dom_pair"/>
</dbReference>
<dbReference type="PROSITE" id="PS00018">
    <property type="entry name" value="EF_HAND_1"/>
    <property type="match status" value="1"/>
</dbReference>
<accession>A0ABV3ZTL1</accession>
<proteinExistence type="predicted"/>